<reference evidence="4" key="1">
    <citation type="submission" date="2023-05" db="EMBL/GenBank/DDBJ databases">
        <authorList>
            <person name="Luo L."/>
        </authorList>
    </citation>
    <scope>NUCLEOTIDE SEQUENCE</scope>
</reference>
<evidence type="ECO:0000313" key="4">
    <source>
        <dbReference type="EMBL" id="WLY76848.1"/>
    </source>
</evidence>
<evidence type="ECO:0000256" key="1">
    <source>
        <dbReference type="ARBA" id="ARBA00022685"/>
    </source>
</evidence>
<dbReference type="GO" id="GO:0005576">
    <property type="term" value="C:extracellular region"/>
    <property type="evidence" value="ECO:0007669"/>
    <property type="project" value="UniProtKB-ARBA"/>
</dbReference>
<organism evidence="4">
    <name type="scientific">Galleria mellonella</name>
    <name type="common">Greater wax moth</name>
    <dbReference type="NCBI Taxonomy" id="7137"/>
    <lineage>
        <taxon>Eukaryota</taxon>
        <taxon>Metazoa</taxon>
        <taxon>Ecdysozoa</taxon>
        <taxon>Arthropoda</taxon>
        <taxon>Hexapoda</taxon>
        <taxon>Insecta</taxon>
        <taxon>Pterygota</taxon>
        <taxon>Neoptera</taxon>
        <taxon>Endopterygota</taxon>
        <taxon>Lepidoptera</taxon>
        <taxon>Glossata</taxon>
        <taxon>Ditrysia</taxon>
        <taxon>Pyraloidea</taxon>
        <taxon>Pyralidae</taxon>
        <taxon>Galleriinae</taxon>
        <taxon>Galleria</taxon>
    </lineage>
</organism>
<dbReference type="EMBL" id="OQ943376">
    <property type="protein sequence ID" value="WLY76848.1"/>
    <property type="molecule type" value="mRNA"/>
</dbReference>
<sequence length="102" mass="11518">MFSKISLFSWAVCTLLLYARIVECEQKINPASRDTCARSLLSMVIQICFESFEDNALSSASLSGKKASMFMTAERLDQIANECCSVHPCSMVQLFQYCPENW</sequence>
<protein>
    <submittedName>
        <fullName evidence="4">Insulin-like peptide transcript variant X14</fullName>
    </submittedName>
</protein>
<dbReference type="Gene3D" id="1.10.100.10">
    <property type="entry name" value="Insulin-like"/>
    <property type="match status" value="1"/>
</dbReference>
<feature type="signal peptide" evidence="3">
    <location>
        <begin position="1"/>
        <end position="24"/>
    </location>
</feature>
<evidence type="ECO:0000256" key="2">
    <source>
        <dbReference type="ARBA" id="ARBA00022729"/>
    </source>
</evidence>
<dbReference type="InterPro" id="IPR036438">
    <property type="entry name" value="Insulin-like_sf"/>
</dbReference>
<feature type="chain" id="PRO_5041372085" evidence="3">
    <location>
        <begin position="25"/>
        <end position="102"/>
    </location>
</feature>
<keyword evidence="2 3" id="KW-0732">Signal</keyword>
<dbReference type="SUPFAM" id="SSF56994">
    <property type="entry name" value="Insulin-like"/>
    <property type="match status" value="1"/>
</dbReference>
<dbReference type="AlphaFoldDB" id="A0AA50IE33"/>
<evidence type="ECO:0000256" key="3">
    <source>
        <dbReference type="SAM" id="SignalP"/>
    </source>
</evidence>
<name>A0AA50IE33_GALME</name>
<proteinExistence type="evidence at transcript level"/>
<accession>A0AA50IE33</accession>
<keyword evidence="1" id="KW-0165">Cleavage on pair of basic residues</keyword>